<feature type="compositionally biased region" description="Low complexity" evidence="1">
    <location>
        <begin position="198"/>
        <end position="207"/>
    </location>
</feature>
<evidence type="ECO:0000256" key="1">
    <source>
        <dbReference type="SAM" id="MobiDB-lite"/>
    </source>
</evidence>
<organism evidence="2 3">
    <name type="scientific">Actinomadura luzonensis</name>
    <dbReference type="NCBI Taxonomy" id="2805427"/>
    <lineage>
        <taxon>Bacteria</taxon>
        <taxon>Bacillati</taxon>
        <taxon>Actinomycetota</taxon>
        <taxon>Actinomycetes</taxon>
        <taxon>Streptosporangiales</taxon>
        <taxon>Thermomonosporaceae</taxon>
        <taxon>Actinomadura</taxon>
    </lineage>
</organism>
<feature type="region of interest" description="Disordered" evidence="1">
    <location>
        <begin position="190"/>
        <end position="220"/>
    </location>
</feature>
<sequence length="255" mass="26994">MMYGDVPAGGIGGSAMVAESVVVPLFAAAARTLLTRGAKWLFDRATVEHRPARQAETPVGRQDLSAGGLPVSDADIAIDQGAFALPMPALLMIQDGHGRIVPFPMMSGEIAHVTVRRGHHVLAALTLNPWLSADVPTLTGVGWRRARIASGRTLRVTVTTRPPTWATMGELGLVNPDGTSPFRLQGRTATTRQPGNQAADAARCRAASPGPGGRSARCGRPAQNGLGTHLCAWHTREVRDGAVVRDFETGTRYAR</sequence>
<evidence type="ECO:0000313" key="3">
    <source>
        <dbReference type="Proteomes" id="UP001317259"/>
    </source>
</evidence>
<keyword evidence="3" id="KW-1185">Reference proteome</keyword>
<reference evidence="2 3" key="1">
    <citation type="submission" date="2022-04" db="EMBL/GenBank/DDBJ databases">
        <title>Genome draft of Actinomadura sp. ATCC 31491.</title>
        <authorList>
            <person name="Shi X."/>
            <person name="Du Y."/>
        </authorList>
    </citation>
    <scope>NUCLEOTIDE SEQUENCE [LARGE SCALE GENOMIC DNA]</scope>
    <source>
        <strain evidence="2 3">ATCC 31491</strain>
    </source>
</reference>
<gene>
    <name evidence="2" type="ORF">MF672_043400</name>
</gene>
<dbReference type="RefSeq" id="WP_242381322.1">
    <property type="nucleotide sequence ID" value="NZ_JAKRKC020000002.1"/>
</dbReference>
<dbReference type="Proteomes" id="UP001317259">
    <property type="component" value="Unassembled WGS sequence"/>
</dbReference>
<dbReference type="EMBL" id="JAKRKC020000002">
    <property type="protein sequence ID" value="MCK2220603.1"/>
    <property type="molecule type" value="Genomic_DNA"/>
</dbReference>
<name>A0ABT0G907_9ACTN</name>
<proteinExistence type="predicted"/>
<comment type="caution">
    <text evidence="2">The sequence shown here is derived from an EMBL/GenBank/DDBJ whole genome shotgun (WGS) entry which is preliminary data.</text>
</comment>
<protein>
    <submittedName>
        <fullName evidence="2">Uncharacterized protein</fullName>
    </submittedName>
</protein>
<accession>A0ABT0G907</accession>
<evidence type="ECO:0000313" key="2">
    <source>
        <dbReference type="EMBL" id="MCK2220603.1"/>
    </source>
</evidence>